<dbReference type="GO" id="GO:0051536">
    <property type="term" value="F:iron-sulfur cluster binding"/>
    <property type="evidence" value="ECO:0007669"/>
    <property type="project" value="UniProtKB-KW"/>
</dbReference>
<evidence type="ECO:0000256" key="7">
    <source>
        <dbReference type="ARBA" id="ARBA00022898"/>
    </source>
</evidence>
<evidence type="ECO:0000256" key="5">
    <source>
        <dbReference type="ARBA" id="ARBA00022679"/>
    </source>
</evidence>
<evidence type="ECO:0000256" key="4">
    <source>
        <dbReference type="ARBA" id="ARBA00012239"/>
    </source>
</evidence>
<dbReference type="GO" id="GO:0031071">
    <property type="term" value="F:cysteine desulfurase activity"/>
    <property type="evidence" value="ECO:0007669"/>
    <property type="project" value="UniProtKB-EC"/>
</dbReference>
<dbReference type="PIRSF" id="PIRSF005572">
    <property type="entry name" value="NifS"/>
    <property type="match status" value="1"/>
</dbReference>
<dbReference type="InterPro" id="IPR000192">
    <property type="entry name" value="Aminotrans_V_dom"/>
</dbReference>
<keyword evidence="7" id="KW-0663">Pyridoxal phosphate</keyword>
<accession>A0A3P3XFA5</accession>
<evidence type="ECO:0000313" key="12">
    <source>
        <dbReference type="EMBL" id="SLM09780.1"/>
    </source>
</evidence>
<evidence type="ECO:0000256" key="1">
    <source>
        <dbReference type="ARBA" id="ARBA00001933"/>
    </source>
</evidence>
<evidence type="ECO:0000256" key="6">
    <source>
        <dbReference type="ARBA" id="ARBA00022723"/>
    </source>
</evidence>
<sequence length="406" mass="44065">MNARYVYMDYNATTPLRPEVRDLMVRTLDVYGNASSMHELGRVARAEIEEARAHVAALIGAQNPSRVYFTSGGSESNNTVFNTMFLIGRNQKRRKIITTSIEHPCVLNSAAHLRDEGFPVVFLPVDRDGRVDMDAYCAELSPDVLLVSVMAANNEIGTIEDIKTIAKLAKEQGALVHTDATQAAGKIPVSVEDWGVDYLTLSCHKIYGPKGIGALYVRERAPIEPLIRGGHQEDGVRAGTYNNLGIMGFGEAARLARAELAEYGQNVSRLRAMLRGLILERVPNVRINGHPTEVLPNTLNVSFPGAEGESILLSLDLEGIEVSTGSACASGSLDPSHVLMAIGLGPELAHGSIRFSLGKYTTEDDVRYVADKLPPIIARLRRMSTVPAEEIIGEIRTEGAHPEGAK</sequence>
<reference evidence="12" key="1">
    <citation type="submission" date="2017-02" db="EMBL/GenBank/DDBJ databases">
        <authorList>
            <person name="Regsiter A."/>
            <person name="William W."/>
        </authorList>
    </citation>
    <scope>NUCLEOTIDE SEQUENCE</scope>
    <source>
        <strain evidence="12">Bib</strain>
    </source>
</reference>
<dbReference type="PANTHER" id="PTHR11601:SF34">
    <property type="entry name" value="CYSTEINE DESULFURASE"/>
    <property type="match status" value="1"/>
</dbReference>
<dbReference type="GO" id="GO:0046872">
    <property type="term" value="F:metal ion binding"/>
    <property type="evidence" value="ECO:0007669"/>
    <property type="project" value="UniProtKB-KW"/>
</dbReference>
<dbReference type="Pfam" id="PF00266">
    <property type="entry name" value="Aminotran_5"/>
    <property type="match status" value="1"/>
</dbReference>
<dbReference type="SUPFAM" id="SSF53383">
    <property type="entry name" value="PLP-dependent transferases"/>
    <property type="match status" value="1"/>
</dbReference>
<dbReference type="PANTHER" id="PTHR11601">
    <property type="entry name" value="CYSTEINE DESULFURYLASE FAMILY MEMBER"/>
    <property type="match status" value="1"/>
</dbReference>
<name>A0A3P3XFA5_9SPIR</name>
<comment type="function">
    <text evidence="2">Catalyzes the removal of elemental sulfur atoms from cysteine to produce alanine. Seems to participate in the biosynthesis of the nitrogenase metalloclusters by providing the inorganic sulfur required for the Fe-S core formation.</text>
</comment>
<comment type="cofactor">
    <cofactor evidence="1">
        <name>pyridoxal 5'-phosphate</name>
        <dbReference type="ChEBI" id="CHEBI:597326"/>
    </cofactor>
</comment>
<protein>
    <recommendedName>
        <fullName evidence="4">cysteine desulfurase</fullName>
        <ecNumber evidence="4">2.8.1.7</ecNumber>
    </recommendedName>
</protein>
<dbReference type="InterPro" id="IPR016454">
    <property type="entry name" value="Cysteine_dSase"/>
</dbReference>
<dbReference type="FunFam" id="3.40.640.10:FF:000084">
    <property type="entry name" value="IscS-like cysteine desulfurase"/>
    <property type="match status" value="1"/>
</dbReference>
<dbReference type="InterPro" id="IPR015421">
    <property type="entry name" value="PyrdxlP-dep_Trfase_major"/>
</dbReference>
<dbReference type="Gene3D" id="3.90.1150.10">
    <property type="entry name" value="Aspartate Aminotransferase, domain 1"/>
    <property type="match status" value="1"/>
</dbReference>
<evidence type="ECO:0000256" key="8">
    <source>
        <dbReference type="ARBA" id="ARBA00023004"/>
    </source>
</evidence>
<gene>
    <name evidence="12" type="primary">iscS</name>
    <name evidence="12" type="ORF">SPIROBIBN47_100010</name>
</gene>
<evidence type="ECO:0000256" key="9">
    <source>
        <dbReference type="ARBA" id="ARBA00023014"/>
    </source>
</evidence>
<feature type="domain" description="Aminotransferase class V" evidence="11">
    <location>
        <begin position="6"/>
        <end position="368"/>
    </location>
</feature>
<dbReference type="InterPro" id="IPR015424">
    <property type="entry name" value="PyrdxlP-dep_Trfase"/>
</dbReference>
<keyword evidence="5 12" id="KW-0808">Transferase</keyword>
<keyword evidence="9" id="KW-0411">Iron-sulfur</keyword>
<evidence type="ECO:0000256" key="3">
    <source>
        <dbReference type="ARBA" id="ARBA00006490"/>
    </source>
</evidence>
<dbReference type="EC" id="2.8.1.7" evidence="4"/>
<evidence type="ECO:0000256" key="2">
    <source>
        <dbReference type="ARBA" id="ARBA00003120"/>
    </source>
</evidence>
<dbReference type="Gene3D" id="1.10.260.50">
    <property type="match status" value="1"/>
</dbReference>
<keyword evidence="8" id="KW-0408">Iron</keyword>
<comment type="similarity">
    <text evidence="3">Belongs to the class-V pyridoxal-phosphate-dependent aminotransferase family. NifS/IscS subfamily.</text>
</comment>
<proteinExistence type="inferred from homology"/>
<dbReference type="EMBL" id="FWDM01000002">
    <property type="protein sequence ID" value="SLM09780.1"/>
    <property type="molecule type" value="Genomic_DNA"/>
</dbReference>
<dbReference type="InterPro" id="IPR015422">
    <property type="entry name" value="PyrdxlP-dep_Trfase_small"/>
</dbReference>
<keyword evidence="6" id="KW-0479">Metal-binding</keyword>
<evidence type="ECO:0000259" key="11">
    <source>
        <dbReference type="Pfam" id="PF00266"/>
    </source>
</evidence>
<comment type="catalytic activity">
    <reaction evidence="10">
        <text>(sulfur carrier)-H + L-cysteine = (sulfur carrier)-SH + L-alanine</text>
        <dbReference type="Rhea" id="RHEA:43892"/>
        <dbReference type="Rhea" id="RHEA-COMP:14737"/>
        <dbReference type="Rhea" id="RHEA-COMP:14739"/>
        <dbReference type="ChEBI" id="CHEBI:29917"/>
        <dbReference type="ChEBI" id="CHEBI:35235"/>
        <dbReference type="ChEBI" id="CHEBI:57972"/>
        <dbReference type="ChEBI" id="CHEBI:64428"/>
        <dbReference type="EC" id="2.8.1.7"/>
    </reaction>
</comment>
<evidence type="ECO:0000256" key="10">
    <source>
        <dbReference type="ARBA" id="ARBA00050776"/>
    </source>
</evidence>
<dbReference type="AlphaFoldDB" id="A0A3P3XFA5"/>
<organism evidence="12">
    <name type="scientific">uncultured spirochete</name>
    <dbReference type="NCBI Taxonomy" id="156406"/>
    <lineage>
        <taxon>Bacteria</taxon>
        <taxon>Pseudomonadati</taxon>
        <taxon>Spirochaetota</taxon>
        <taxon>Spirochaetia</taxon>
        <taxon>Spirochaetales</taxon>
        <taxon>environmental samples</taxon>
    </lineage>
</organism>
<dbReference type="Gene3D" id="3.40.640.10">
    <property type="entry name" value="Type I PLP-dependent aspartate aminotransferase-like (Major domain)"/>
    <property type="match status" value="1"/>
</dbReference>